<feature type="domain" description="ABC transporter" evidence="10">
    <location>
        <begin position="1371"/>
        <end position="1644"/>
    </location>
</feature>
<feature type="region of interest" description="Disordered" evidence="8">
    <location>
        <begin position="953"/>
        <end position="973"/>
    </location>
</feature>
<feature type="transmembrane region" description="Helical" evidence="9">
    <location>
        <begin position="284"/>
        <end position="309"/>
    </location>
</feature>
<dbReference type="PANTHER" id="PTHR24223:SF415">
    <property type="entry name" value="FI20190P1"/>
    <property type="match status" value="1"/>
</dbReference>
<feature type="domain" description="ABC transmembrane type-1" evidence="11">
    <location>
        <begin position="294"/>
        <end position="607"/>
    </location>
</feature>
<feature type="transmembrane region" description="Helical" evidence="9">
    <location>
        <begin position="1272"/>
        <end position="1293"/>
    </location>
</feature>
<feature type="transmembrane region" description="Helical" evidence="9">
    <location>
        <begin position="1087"/>
        <end position="1109"/>
    </location>
</feature>
<dbReference type="CDD" id="cd18604">
    <property type="entry name" value="ABC_6TM_VMR1_D2_like"/>
    <property type="match status" value="1"/>
</dbReference>
<dbReference type="Gene3D" id="1.20.1560.10">
    <property type="entry name" value="ABC transporter type 1, transmembrane domain"/>
    <property type="match status" value="2"/>
</dbReference>
<dbReference type="InterPro" id="IPR017871">
    <property type="entry name" value="ABC_transporter-like_CS"/>
</dbReference>
<evidence type="ECO:0000256" key="8">
    <source>
        <dbReference type="SAM" id="MobiDB-lite"/>
    </source>
</evidence>
<dbReference type="CDD" id="cd03244">
    <property type="entry name" value="ABCC_MRP_domain2"/>
    <property type="match status" value="1"/>
</dbReference>
<evidence type="ECO:0000313" key="12">
    <source>
        <dbReference type="EMBL" id="GJE89147.1"/>
    </source>
</evidence>
<dbReference type="InterPro" id="IPR027417">
    <property type="entry name" value="P-loop_NTPase"/>
</dbReference>
<feature type="region of interest" description="Disordered" evidence="8">
    <location>
        <begin position="660"/>
        <end position="701"/>
    </location>
</feature>
<comment type="subcellular location">
    <subcellularLocation>
        <location evidence="1">Membrane</location>
    </subcellularLocation>
</comment>
<evidence type="ECO:0000259" key="11">
    <source>
        <dbReference type="PROSITE" id="PS50929"/>
    </source>
</evidence>
<dbReference type="InterPro" id="IPR003593">
    <property type="entry name" value="AAA+_ATPase"/>
</dbReference>
<accession>A0A9P3G6V9</accession>
<dbReference type="InterPro" id="IPR036640">
    <property type="entry name" value="ABC1_TM_sf"/>
</dbReference>
<dbReference type="GO" id="GO:0016887">
    <property type="term" value="F:ATP hydrolysis activity"/>
    <property type="evidence" value="ECO:0007669"/>
    <property type="project" value="InterPro"/>
</dbReference>
<dbReference type="PROSITE" id="PS50929">
    <property type="entry name" value="ABC_TM1F"/>
    <property type="match status" value="2"/>
</dbReference>
<feature type="region of interest" description="Disordered" evidence="8">
    <location>
        <begin position="397"/>
        <end position="417"/>
    </location>
</feature>
<keyword evidence="7 9" id="KW-0472">Membrane</keyword>
<evidence type="ECO:0000256" key="4">
    <source>
        <dbReference type="ARBA" id="ARBA00022741"/>
    </source>
</evidence>
<evidence type="ECO:0000256" key="6">
    <source>
        <dbReference type="ARBA" id="ARBA00022989"/>
    </source>
</evidence>
<keyword evidence="4" id="KW-0547">Nucleotide-binding</keyword>
<keyword evidence="2" id="KW-0813">Transport</keyword>
<dbReference type="InterPro" id="IPR003439">
    <property type="entry name" value="ABC_transporter-like_ATP-bd"/>
</dbReference>
<evidence type="ECO:0000259" key="10">
    <source>
        <dbReference type="PROSITE" id="PS50893"/>
    </source>
</evidence>
<dbReference type="GO" id="GO:0016020">
    <property type="term" value="C:membrane"/>
    <property type="evidence" value="ECO:0007669"/>
    <property type="project" value="UniProtKB-SubCell"/>
</dbReference>
<proteinExistence type="predicted"/>
<feature type="domain" description="ABC transporter" evidence="10">
    <location>
        <begin position="692"/>
        <end position="927"/>
    </location>
</feature>
<dbReference type="InterPro" id="IPR011527">
    <property type="entry name" value="ABC1_TM_dom"/>
</dbReference>
<evidence type="ECO:0000256" key="7">
    <source>
        <dbReference type="ARBA" id="ARBA00023136"/>
    </source>
</evidence>
<dbReference type="OrthoDB" id="6500128at2759"/>
<dbReference type="Gene3D" id="3.40.50.300">
    <property type="entry name" value="P-loop containing nucleotide triphosphate hydrolases"/>
    <property type="match status" value="2"/>
</dbReference>
<dbReference type="Proteomes" id="UP000703269">
    <property type="component" value="Unassembled WGS sequence"/>
</dbReference>
<reference evidence="12 13" key="1">
    <citation type="submission" date="2021-08" db="EMBL/GenBank/DDBJ databases">
        <title>Draft Genome Sequence of Phanerochaete sordida strain YK-624.</title>
        <authorList>
            <person name="Mori T."/>
            <person name="Dohra H."/>
            <person name="Suzuki T."/>
            <person name="Kawagishi H."/>
            <person name="Hirai H."/>
        </authorList>
    </citation>
    <scope>NUCLEOTIDE SEQUENCE [LARGE SCALE GENOMIC DNA]</scope>
    <source>
        <strain evidence="12 13">YK-624</strain>
    </source>
</reference>
<dbReference type="PROSITE" id="PS50893">
    <property type="entry name" value="ABC_TRANSPORTER_2"/>
    <property type="match status" value="2"/>
</dbReference>
<feature type="transmembrane region" description="Helical" evidence="9">
    <location>
        <begin position="22"/>
        <end position="45"/>
    </location>
</feature>
<evidence type="ECO:0000313" key="13">
    <source>
        <dbReference type="Proteomes" id="UP000703269"/>
    </source>
</evidence>
<dbReference type="GO" id="GO:0140359">
    <property type="term" value="F:ABC-type transporter activity"/>
    <property type="evidence" value="ECO:0007669"/>
    <property type="project" value="InterPro"/>
</dbReference>
<dbReference type="SMART" id="SM00382">
    <property type="entry name" value="AAA"/>
    <property type="match status" value="2"/>
</dbReference>
<dbReference type="Pfam" id="PF00005">
    <property type="entry name" value="ABC_tran"/>
    <property type="match status" value="2"/>
</dbReference>
<dbReference type="SUPFAM" id="SSF52540">
    <property type="entry name" value="P-loop containing nucleoside triphosphate hydrolases"/>
    <property type="match status" value="2"/>
</dbReference>
<sequence>MARGICESGPLDLTSACVRETWAAFVPTAFVLLVCLTSTPLPLVARRVLRAVQRPFAQFLTLAEAEALDAEVPQDELPKQIHAGPLWRTVVLSLTALAETLAWLIVGSYRLAVEPEQLWDGLRPFLVAASWLYGTCRPVASPSATPPYDLFVLYVLRLSVDVLSFGGELYNRTVYGTPLSGPLVLAGQISNLAALILLLIVILSMPLAIPSPTIKPEDIGRSVSPEDYTSLWNWMSFLWVKPLIDRGTYETLNETDVWALSPTMQARPVYTKFKTFKRRTLLRWLWAANSLDLILDFVLTYVSIVFNYLGPFFLKQILDSLERDPSEDEATRVRKVSQAYIFAALAFLCTICRAESDVQHLWFGRRAATRIKSTLMTAIYDKALKRKDFSGIVDKDAAKDKNKDPKKEDPKGDNPKAGADVGKIVNLMAADANRIAMITSGMYFLYGAPFEILIAGFFLYQLLGFSAFAGFAVIIVGWPLNNLVANRSVRIYKGLSTARDKRMGVLNELISAVKFIKFFAWEERWIERAMDAREVEMQWMVKARINNVMFSLIWSMAPILVSVTAFFVYVMRGNQLTIGTAFTAIALFSMMRAPLNVIPSWIVQLMQTKVAMDRIATYLDEEEVDEQVSSLKKAAKPTEAESTEGLGIAHGTFKWNEVEQKKEEPAKTTTAAPATNNGSSSGNGEDDGATAVDSASVAGSETDRRFELTDIDVIFPEGELTVVTGPTASGKTALLMALLGELTRLEGRLIMNKDTSIVDEHGLQHAISYAAQSPWLRHQSIKDNILFGYPFDEERYKAVVECCALKPDLQILEDGDATEIGARGVSLSGGQKARVALARAVYAPTKYVLLDDPLSAVDSHTARFLFEKLFKGPLLAHRTVILVTHHVELVLPGTYYLVRMLDGRIDTQGTVKDLRARGVLDDITHDESVEVHKEEQAAPIGEGADNEQAKIDDAEGGEPAESAAKAKSPRKLIEEEHRETGTVKWAIYKTYLKASSYWTWAILVMLIVTNQLLGVSEKFWIKIWGQAYGSGAGNFTPYLVNSFLTPEHEIPLDHAYSSAHLPNHYHYGAAMTRLPEIHWPRAQDHPFFYIGIYASISLGAALVNITGVITQYTGALRASRILFRKLLTAVVRATMRWHDVTPQGRMLNRFSKDVETVDTSLAGSLQQVNQSLANFAASVITVIVIFPLFIVPASIFGYFYRKLAIGYLNTGRDLRRMESNTRSPIFANFGELLEGIVTVRAFSAEKRFLEFHTSKIDLTNKMWYTFWMTNRWLLLQFDSLGAMAVLTTTLFALSGYVDAGLAGVCITSAMAFTNSVYWACRFWTALELDLNSVERVVEYLDLPSEPALVIEDSRPPAYWPSSTGPNSEELISVQDLHIKYAPDLPDVLRGVSFKLKAKERIGLLGRTGSGKSTLAMSILRFVDPAEGSIFIDGIDISKIGLHDLRSRITFIPQDATLFSGTLRDNLDPFGEHDDSECLDVLYRVQMLTESQLASQRTSREPSRPASLHGMERDETASVGTGTPTGTEVDSKVPINLETQVSPGGTNFSQGQRQLIAMARALLRRSAIIVLDEATSSIDFATDAKIQKTIREEFNDSLLLTVAHRLRTVIDYDRLLVLDKGELAEFDTPWNLIQKENGIFRSMCLKSGTFAELEAVAKEKATSADKSA</sequence>
<evidence type="ECO:0000256" key="9">
    <source>
        <dbReference type="SAM" id="Phobius"/>
    </source>
</evidence>
<feature type="compositionally biased region" description="Low complexity" evidence="8">
    <location>
        <begin position="667"/>
        <end position="683"/>
    </location>
</feature>
<feature type="transmembrane region" description="Helical" evidence="9">
    <location>
        <begin position="443"/>
        <end position="460"/>
    </location>
</feature>
<dbReference type="CDD" id="cd03250">
    <property type="entry name" value="ABCC_MRP_domain1"/>
    <property type="match status" value="1"/>
</dbReference>
<gene>
    <name evidence="12" type="ORF">PsYK624_052410</name>
</gene>
<dbReference type="PROSITE" id="PS00211">
    <property type="entry name" value="ABC_TRANSPORTER_1"/>
    <property type="match status" value="2"/>
</dbReference>
<dbReference type="PANTHER" id="PTHR24223">
    <property type="entry name" value="ATP-BINDING CASSETTE SUB-FAMILY C"/>
    <property type="match status" value="1"/>
</dbReference>
<feature type="transmembrane region" description="Helical" evidence="9">
    <location>
        <begin position="548"/>
        <end position="569"/>
    </location>
</feature>
<feature type="compositionally biased region" description="Polar residues" evidence="8">
    <location>
        <begin position="1517"/>
        <end position="1527"/>
    </location>
</feature>
<evidence type="ECO:0000256" key="3">
    <source>
        <dbReference type="ARBA" id="ARBA00022692"/>
    </source>
</evidence>
<feature type="transmembrane region" description="Helical" evidence="9">
    <location>
        <begin position="997"/>
        <end position="1015"/>
    </location>
</feature>
<protein>
    <submittedName>
        <fullName evidence="12">ATP-dependent bile acid permease</fullName>
    </submittedName>
</protein>
<organism evidence="12 13">
    <name type="scientific">Phanerochaete sordida</name>
    <dbReference type="NCBI Taxonomy" id="48140"/>
    <lineage>
        <taxon>Eukaryota</taxon>
        <taxon>Fungi</taxon>
        <taxon>Dikarya</taxon>
        <taxon>Basidiomycota</taxon>
        <taxon>Agaricomycotina</taxon>
        <taxon>Agaricomycetes</taxon>
        <taxon>Polyporales</taxon>
        <taxon>Phanerochaetaceae</taxon>
        <taxon>Phanerochaete</taxon>
    </lineage>
</organism>
<keyword evidence="6 9" id="KW-1133">Transmembrane helix</keyword>
<feature type="domain" description="ABC transmembrane type-1" evidence="11">
    <location>
        <begin position="1089"/>
        <end position="1328"/>
    </location>
</feature>
<dbReference type="CDD" id="cd18596">
    <property type="entry name" value="ABC_6TM_VMR1_D1_like"/>
    <property type="match status" value="1"/>
</dbReference>
<keyword evidence="13" id="KW-1185">Reference proteome</keyword>
<feature type="region of interest" description="Disordered" evidence="8">
    <location>
        <begin position="1492"/>
        <end position="1529"/>
    </location>
</feature>
<dbReference type="Pfam" id="PF00664">
    <property type="entry name" value="ABC_membrane"/>
    <property type="match status" value="2"/>
</dbReference>
<dbReference type="GO" id="GO:0005524">
    <property type="term" value="F:ATP binding"/>
    <property type="evidence" value="ECO:0007669"/>
    <property type="project" value="UniProtKB-KW"/>
</dbReference>
<evidence type="ECO:0000256" key="5">
    <source>
        <dbReference type="ARBA" id="ARBA00022840"/>
    </source>
</evidence>
<dbReference type="EMBL" id="BPQB01000011">
    <property type="protein sequence ID" value="GJE89147.1"/>
    <property type="molecule type" value="Genomic_DNA"/>
</dbReference>
<feature type="transmembrane region" description="Helical" evidence="9">
    <location>
        <begin position="189"/>
        <end position="209"/>
    </location>
</feature>
<dbReference type="InterPro" id="IPR050173">
    <property type="entry name" value="ABC_transporter_C-like"/>
</dbReference>
<evidence type="ECO:0000256" key="1">
    <source>
        <dbReference type="ARBA" id="ARBA00004370"/>
    </source>
</evidence>
<comment type="caution">
    <text evidence="12">The sequence shown here is derived from an EMBL/GenBank/DDBJ whole genome shotgun (WGS) entry which is preliminary data.</text>
</comment>
<name>A0A9P3G6V9_9APHY</name>
<keyword evidence="3 9" id="KW-0812">Transmembrane</keyword>
<keyword evidence="5" id="KW-0067">ATP-binding</keyword>
<feature type="transmembrane region" description="Helical" evidence="9">
    <location>
        <begin position="466"/>
        <end position="484"/>
    </location>
</feature>
<feature type="compositionally biased region" description="Basic and acidic residues" evidence="8">
    <location>
        <begin position="397"/>
        <end position="414"/>
    </location>
</feature>
<feature type="transmembrane region" description="Helical" evidence="9">
    <location>
        <begin position="1175"/>
        <end position="1200"/>
    </location>
</feature>
<dbReference type="SUPFAM" id="SSF90123">
    <property type="entry name" value="ABC transporter transmembrane region"/>
    <property type="match status" value="2"/>
</dbReference>
<evidence type="ECO:0000256" key="2">
    <source>
        <dbReference type="ARBA" id="ARBA00022448"/>
    </source>
</evidence>